<accession>A0A9N9J275</accession>
<protein>
    <submittedName>
        <fullName evidence="1">5088_t:CDS:1</fullName>
    </submittedName>
</protein>
<proteinExistence type="predicted"/>
<keyword evidence="2" id="KW-1185">Reference proteome</keyword>
<gene>
    <name evidence="1" type="ORF">DERYTH_LOCUS17762</name>
</gene>
<dbReference type="AlphaFoldDB" id="A0A9N9J275"/>
<name>A0A9N9J275_9GLOM</name>
<dbReference type="EMBL" id="CAJVPY010017104">
    <property type="protein sequence ID" value="CAG8760328.1"/>
    <property type="molecule type" value="Genomic_DNA"/>
</dbReference>
<evidence type="ECO:0000313" key="2">
    <source>
        <dbReference type="Proteomes" id="UP000789405"/>
    </source>
</evidence>
<evidence type="ECO:0000313" key="1">
    <source>
        <dbReference type="EMBL" id="CAG8760328.1"/>
    </source>
</evidence>
<dbReference type="Proteomes" id="UP000789405">
    <property type="component" value="Unassembled WGS sequence"/>
</dbReference>
<sequence>PDCVITIPVSDVFYDPAVPAIGYTPLPPPAALMNAVFTIDLYEIQQMVRQNKNHKTS</sequence>
<organism evidence="1 2">
    <name type="scientific">Dentiscutata erythropus</name>
    <dbReference type="NCBI Taxonomy" id="1348616"/>
    <lineage>
        <taxon>Eukaryota</taxon>
        <taxon>Fungi</taxon>
        <taxon>Fungi incertae sedis</taxon>
        <taxon>Mucoromycota</taxon>
        <taxon>Glomeromycotina</taxon>
        <taxon>Glomeromycetes</taxon>
        <taxon>Diversisporales</taxon>
        <taxon>Gigasporaceae</taxon>
        <taxon>Dentiscutata</taxon>
    </lineage>
</organism>
<feature type="non-terminal residue" evidence="1">
    <location>
        <position position="1"/>
    </location>
</feature>
<dbReference type="OrthoDB" id="2333333at2759"/>
<reference evidence="1" key="1">
    <citation type="submission" date="2021-06" db="EMBL/GenBank/DDBJ databases">
        <authorList>
            <person name="Kallberg Y."/>
            <person name="Tangrot J."/>
            <person name="Rosling A."/>
        </authorList>
    </citation>
    <scope>NUCLEOTIDE SEQUENCE</scope>
    <source>
        <strain evidence="1">MA453B</strain>
    </source>
</reference>
<comment type="caution">
    <text evidence="1">The sequence shown here is derived from an EMBL/GenBank/DDBJ whole genome shotgun (WGS) entry which is preliminary data.</text>
</comment>